<feature type="non-terminal residue" evidence="1">
    <location>
        <position position="1"/>
    </location>
</feature>
<evidence type="ECO:0000313" key="2">
    <source>
        <dbReference type="Proteomes" id="UP000789901"/>
    </source>
</evidence>
<protein>
    <submittedName>
        <fullName evidence="1">4660_t:CDS:1</fullName>
    </submittedName>
</protein>
<feature type="non-terminal residue" evidence="1">
    <location>
        <position position="66"/>
    </location>
</feature>
<sequence length="66" mass="7585">PEQIYHQTIREAAQFQMPSALRQLFTIILLYGEPSDVRSLWNVSFIAMSEDFARNGIPDGYPRINA</sequence>
<evidence type="ECO:0000313" key="1">
    <source>
        <dbReference type="EMBL" id="CAG8851295.1"/>
    </source>
</evidence>
<name>A0ABN7X9D8_GIGMA</name>
<dbReference type="Proteomes" id="UP000789901">
    <property type="component" value="Unassembled WGS sequence"/>
</dbReference>
<proteinExistence type="predicted"/>
<dbReference type="EMBL" id="CAJVQB010105312">
    <property type="protein sequence ID" value="CAG8851295.1"/>
    <property type="molecule type" value="Genomic_DNA"/>
</dbReference>
<accession>A0ABN7X9D8</accession>
<reference evidence="1 2" key="1">
    <citation type="submission" date="2021-06" db="EMBL/GenBank/DDBJ databases">
        <authorList>
            <person name="Kallberg Y."/>
            <person name="Tangrot J."/>
            <person name="Rosling A."/>
        </authorList>
    </citation>
    <scope>NUCLEOTIDE SEQUENCE [LARGE SCALE GENOMIC DNA]</scope>
    <source>
        <strain evidence="1 2">120-4 pot B 10/14</strain>
    </source>
</reference>
<comment type="caution">
    <text evidence="1">The sequence shown here is derived from an EMBL/GenBank/DDBJ whole genome shotgun (WGS) entry which is preliminary data.</text>
</comment>
<gene>
    <name evidence="1" type="ORF">GMARGA_LOCUS40659</name>
</gene>
<keyword evidence="2" id="KW-1185">Reference proteome</keyword>
<organism evidence="1 2">
    <name type="scientific">Gigaspora margarita</name>
    <dbReference type="NCBI Taxonomy" id="4874"/>
    <lineage>
        <taxon>Eukaryota</taxon>
        <taxon>Fungi</taxon>
        <taxon>Fungi incertae sedis</taxon>
        <taxon>Mucoromycota</taxon>
        <taxon>Glomeromycotina</taxon>
        <taxon>Glomeromycetes</taxon>
        <taxon>Diversisporales</taxon>
        <taxon>Gigasporaceae</taxon>
        <taxon>Gigaspora</taxon>
    </lineage>
</organism>